<dbReference type="SMART" id="SM00062">
    <property type="entry name" value="PBPb"/>
    <property type="match status" value="1"/>
</dbReference>
<keyword evidence="4" id="KW-0564">Palmitate</keyword>
<accession>A0A429XWN7</accession>
<evidence type="ECO:0000256" key="4">
    <source>
        <dbReference type="ARBA" id="ARBA00023139"/>
    </source>
</evidence>
<dbReference type="PANTHER" id="PTHR35936:SF19">
    <property type="entry name" value="AMINO-ACID-BINDING PROTEIN YXEM-RELATED"/>
    <property type="match status" value="1"/>
</dbReference>
<dbReference type="GO" id="GO:0015276">
    <property type="term" value="F:ligand-gated monoatomic ion channel activity"/>
    <property type="evidence" value="ECO:0007669"/>
    <property type="project" value="InterPro"/>
</dbReference>
<dbReference type="GO" id="GO:0030313">
    <property type="term" value="C:cell envelope"/>
    <property type="evidence" value="ECO:0007669"/>
    <property type="project" value="UniProtKB-SubCell"/>
</dbReference>
<evidence type="ECO:0000313" key="11">
    <source>
        <dbReference type="Proteomes" id="UP000287156"/>
    </source>
</evidence>
<evidence type="ECO:0000256" key="3">
    <source>
        <dbReference type="ARBA" id="ARBA00022729"/>
    </source>
</evidence>
<keyword evidence="3 7" id="KW-0732">Signal</keyword>
<dbReference type="SUPFAM" id="SSF53850">
    <property type="entry name" value="Periplasmic binding protein-like II"/>
    <property type="match status" value="1"/>
</dbReference>
<dbReference type="AlphaFoldDB" id="A0A429XWN7"/>
<dbReference type="PANTHER" id="PTHR35936">
    <property type="entry name" value="MEMBRANE-BOUND LYTIC MUREIN TRANSGLYCOSYLASE F"/>
    <property type="match status" value="1"/>
</dbReference>
<protein>
    <submittedName>
        <fullName evidence="10">Basic amino acid ABC transporter substrate-binding protein</fullName>
    </submittedName>
</protein>
<evidence type="ECO:0000256" key="1">
    <source>
        <dbReference type="ARBA" id="ARBA00004196"/>
    </source>
</evidence>
<keyword evidence="11" id="KW-1185">Reference proteome</keyword>
<dbReference type="CDD" id="cd13624">
    <property type="entry name" value="PBP2_Arg_Lys_His"/>
    <property type="match status" value="1"/>
</dbReference>
<evidence type="ECO:0000256" key="5">
    <source>
        <dbReference type="ARBA" id="ARBA00023288"/>
    </source>
</evidence>
<reference evidence="10" key="1">
    <citation type="submission" date="2018-12" db="EMBL/GenBank/DDBJ databases">
        <authorList>
            <person name="Sun L."/>
            <person name="Chen Z."/>
        </authorList>
    </citation>
    <scope>NUCLEOTIDE SEQUENCE [LARGE SCALE GENOMIC DNA]</scope>
    <source>
        <strain evidence="10">3-2-2</strain>
    </source>
</reference>
<organism evidence="10 11">
    <name type="scientific">Siminovitchia acidinfaciens</name>
    <dbReference type="NCBI Taxonomy" id="2321395"/>
    <lineage>
        <taxon>Bacteria</taxon>
        <taxon>Bacillati</taxon>
        <taxon>Bacillota</taxon>
        <taxon>Bacilli</taxon>
        <taxon>Bacillales</taxon>
        <taxon>Bacillaceae</taxon>
        <taxon>Siminovitchia</taxon>
    </lineage>
</organism>
<feature type="domain" description="Ionotropic glutamate receptor C-terminal" evidence="9">
    <location>
        <begin position="46"/>
        <end position="263"/>
    </location>
</feature>
<dbReference type="Proteomes" id="UP000287156">
    <property type="component" value="Unassembled WGS sequence"/>
</dbReference>
<dbReference type="PROSITE" id="PS01039">
    <property type="entry name" value="SBP_BACTERIAL_3"/>
    <property type="match status" value="1"/>
</dbReference>
<keyword evidence="5" id="KW-0449">Lipoprotein</keyword>
<comment type="subcellular location">
    <subcellularLocation>
        <location evidence="1">Cell envelope</location>
    </subcellularLocation>
</comment>
<sequence>MKKISRFWSLGFLLLSTAFLLFGCGSKDSDSASGGESSSDGDAKKKLVVGTEAAYAPMEYMDSNGNIVGIDIDIVKAIAEEVGVEVEFKNIGWEPLFPAVDNGEIDFAVSSITITEERQETYDFSDPYYVANQVILVKEDSDIASFNDLKDKKASVQINTTGHKMLKELMGKTSSKISATETVPLAIEEMLNGNVDAVVTDNAPVNEYIKNNPNVKVKMVEDDTAEKEYYGLMIKKGNTELVNLLNEGIQKIKDNGKLKEITGFDIE</sequence>
<evidence type="ECO:0000256" key="6">
    <source>
        <dbReference type="RuleBase" id="RU003744"/>
    </source>
</evidence>
<dbReference type="Pfam" id="PF00497">
    <property type="entry name" value="SBP_bac_3"/>
    <property type="match status" value="1"/>
</dbReference>
<name>A0A429XWN7_9BACI</name>
<dbReference type="InterPro" id="IPR001638">
    <property type="entry name" value="Solute-binding_3/MltF_N"/>
</dbReference>
<comment type="similarity">
    <text evidence="2 6">Belongs to the bacterial solute-binding protein 3 family.</text>
</comment>
<gene>
    <name evidence="10" type="ORF">D4T97_015445</name>
</gene>
<dbReference type="Gene3D" id="3.40.190.10">
    <property type="entry name" value="Periplasmic binding protein-like II"/>
    <property type="match status" value="2"/>
</dbReference>
<dbReference type="GO" id="GO:0016020">
    <property type="term" value="C:membrane"/>
    <property type="evidence" value="ECO:0007669"/>
    <property type="project" value="InterPro"/>
</dbReference>
<evidence type="ECO:0000259" key="9">
    <source>
        <dbReference type="SMART" id="SM00079"/>
    </source>
</evidence>
<dbReference type="EMBL" id="QYTV02000007">
    <property type="protein sequence ID" value="RST72806.1"/>
    <property type="molecule type" value="Genomic_DNA"/>
</dbReference>
<evidence type="ECO:0000256" key="2">
    <source>
        <dbReference type="ARBA" id="ARBA00010333"/>
    </source>
</evidence>
<dbReference type="OrthoDB" id="9774451at2"/>
<dbReference type="SMART" id="SM00079">
    <property type="entry name" value="PBPe"/>
    <property type="match status" value="1"/>
</dbReference>
<feature type="chain" id="PRO_5038356730" evidence="7">
    <location>
        <begin position="24"/>
        <end position="267"/>
    </location>
</feature>
<evidence type="ECO:0000259" key="8">
    <source>
        <dbReference type="SMART" id="SM00062"/>
    </source>
</evidence>
<dbReference type="RefSeq" id="WP_126051652.1">
    <property type="nucleotide sequence ID" value="NZ_QYTV02000007.1"/>
</dbReference>
<dbReference type="InterPro" id="IPR001320">
    <property type="entry name" value="Iontro_rcpt_C"/>
</dbReference>
<dbReference type="InterPro" id="IPR018313">
    <property type="entry name" value="SBP_3_CS"/>
</dbReference>
<evidence type="ECO:0000256" key="7">
    <source>
        <dbReference type="SAM" id="SignalP"/>
    </source>
</evidence>
<feature type="domain" description="Solute-binding protein family 3/N-terminal" evidence="8">
    <location>
        <begin position="46"/>
        <end position="265"/>
    </location>
</feature>
<evidence type="ECO:0000313" key="10">
    <source>
        <dbReference type="EMBL" id="RST72806.1"/>
    </source>
</evidence>
<feature type="signal peptide" evidence="7">
    <location>
        <begin position="1"/>
        <end position="23"/>
    </location>
</feature>
<proteinExistence type="inferred from homology"/>
<comment type="caution">
    <text evidence="10">The sequence shown here is derived from an EMBL/GenBank/DDBJ whole genome shotgun (WGS) entry which is preliminary data.</text>
</comment>
<dbReference type="PROSITE" id="PS51257">
    <property type="entry name" value="PROKAR_LIPOPROTEIN"/>
    <property type="match status" value="1"/>
</dbReference>